<dbReference type="AlphaFoldDB" id="A0A873WV06"/>
<dbReference type="EMBL" id="MT919637">
    <property type="protein sequence ID" value="QPB15064.1"/>
    <property type="molecule type" value="Genomic_DNA"/>
</dbReference>
<dbReference type="GeneID" id="63648360"/>
<organism evidence="1">
    <name type="scientific">Cyanophora sudae</name>
    <dbReference type="NCBI Taxonomy" id="1522369"/>
    <lineage>
        <taxon>Eukaryota</taxon>
        <taxon>Glaucocystophyceae</taxon>
        <taxon>Cyanophorales</taxon>
        <taxon>Cyanophoraceae</taxon>
        <taxon>Cyanophora</taxon>
    </lineage>
</organism>
<geneLocation type="mitochondrion" evidence="1"/>
<dbReference type="RefSeq" id="YP_010041734.1">
    <property type="nucleotide sequence ID" value="NC_054208.1"/>
</dbReference>
<keyword evidence="1" id="KW-0496">Mitochondrion</keyword>
<reference evidence="1" key="1">
    <citation type="journal article" date="2020" name="J. Eukaryot. Microbiol.">
        <title>High Sequence Divergence but Limited Architectural Rearrangements in Organelle Genomes of Cyanophora (Glaucophyta) Species.</title>
        <authorList>
            <person name="Russell S."/>
            <person name="Jackson C."/>
            <person name="Reyes-Prieto A."/>
        </authorList>
    </citation>
    <scope>NUCLEOTIDE SEQUENCE</scope>
    <source>
        <strain evidence="1">NIES-764</strain>
    </source>
</reference>
<proteinExistence type="predicted"/>
<protein>
    <submittedName>
        <fullName evidence="1">Uncharacterized protein</fullName>
    </submittedName>
</protein>
<evidence type="ECO:0000313" key="1">
    <source>
        <dbReference type="EMBL" id="QPB15064.1"/>
    </source>
</evidence>
<sequence length="143" mass="17401">MKNLKLLNSSFFNKNVNLFSNYINSIKKNRFLNYYNLNANFEGCFIYSKEKSMHIQNIWSENKIKKVTLKRYLHIRENLNIQTIIYSAVEKKLLKSRDKLVDNILFFDFFNNKYYNIFDIIKNKNNNIKINNNFKINCIKYKK</sequence>
<name>A0A873WV06_9EUKA</name>
<reference evidence="1" key="2">
    <citation type="submission" date="2020-08" db="EMBL/GenBank/DDBJ databases">
        <authorList>
            <person name="Russell S.R."/>
            <person name="Jackson C."/>
            <person name="Reyes-Prieto A."/>
        </authorList>
    </citation>
    <scope>NUCLEOTIDE SEQUENCE</scope>
    <source>
        <strain evidence="1">NIES-764</strain>
    </source>
</reference>
<gene>
    <name evidence="1" type="primary">orf10</name>
</gene>
<accession>A0A873WV06</accession>